<dbReference type="InterPro" id="IPR054344">
    <property type="entry name" value="TY-Chap_N"/>
</dbReference>
<dbReference type="Pfam" id="PF07179">
    <property type="entry name" value="SseB"/>
    <property type="match status" value="1"/>
</dbReference>
<feature type="compositionally biased region" description="Low complexity" evidence="1">
    <location>
        <begin position="506"/>
        <end position="515"/>
    </location>
</feature>
<feature type="compositionally biased region" description="Basic and acidic residues" evidence="1">
    <location>
        <begin position="281"/>
        <end position="296"/>
    </location>
</feature>
<accession>A0A543IC26</accession>
<feature type="domain" description="SseB protein N-terminal" evidence="2">
    <location>
        <begin position="170"/>
        <end position="276"/>
    </location>
</feature>
<protein>
    <submittedName>
        <fullName evidence="4">Type III secretion system (T3SS) SseB-like protein</fullName>
    </submittedName>
</protein>
<feature type="compositionally biased region" description="Pro residues" evidence="1">
    <location>
        <begin position="362"/>
        <end position="390"/>
    </location>
</feature>
<evidence type="ECO:0000259" key="2">
    <source>
        <dbReference type="Pfam" id="PF07179"/>
    </source>
</evidence>
<evidence type="ECO:0000313" key="4">
    <source>
        <dbReference type="EMBL" id="TQM68101.1"/>
    </source>
</evidence>
<evidence type="ECO:0000259" key="3">
    <source>
        <dbReference type="Pfam" id="PF22552"/>
    </source>
</evidence>
<feature type="compositionally biased region" description="Basic and acidic residues" evidence="1">
    <location>
        <begin position="419"/>
        <end position="432"/>
    </location>
</feature>
<organism evidence="4 5">
    <name type="scientific">Actinomadura hallensis</name>
    <dbReference type="NCBI Taxonomy" id="337895"/>
    <lineage>
        <taxon>Bacteria</taxon>
        <taxon>Bacillati</taxon>
        <taxon>Actinomycetota</taxon>
        <taxon>Actinomycetes</taxon>
        <taxon>Streptosporangiales</taxon>
        <taxon>Thermomonosporaceae</taxon>
        <taxon>Actinomadura</taxon>
    </lineage>
</organism>
<evidence type="ECO:0000256" key="1">
    <source>
        <dbReference type="SAM" id="MobiDB-lite"/>
    </source>
</evidence>
<proteinExistence type="predicted"/>
<dbReference type="Proteomes" id="UP000316706">
    <property type="component" value="Unassembled WGS sequence"/>
</dbReference>
<dbReference type="RefSeq" id="WP_141967335.1">
    <property type="nucleotide sequence ID" value="NZ_VFPO01000001.1"/>
</dbReference>
<reference evidence="4 5" key="1">
    <citation type="submission" date="2019-06" db="EMBL/GenBank/DDBJ databases">
        <title>Sequencing the genomes of 1000 actinobacteria strains.</title>
        <authorList>
            <person name="Klenk H.-P."/>
        </authorList>
    </citation>
    <scope>NUCLEOTIDE SEQUENCE [LARGE SCALE GENOMIC DNA]</scope>
    <source>
        <strain evidence="4 5">DSM 45043</strain>
    </source>
</reference>
<dbReference type="AlphaFoldDB" id="A0A543IC26"/>
<feature type="compositionally biased region" description="Low complexity" evidence="1">
    <location>
        <begin position="313"/>
        <end position="329"/>
    </location>
</feature>
<keyword evidence="5" id="KW-1185">Reference proteome</keyword>
<evidence type="ECO:0000313" key="5">
    <source>
        <dbReference type="Proteomes" id="UP000316706"/>
    </source>
</evidence>
<sequence>MDWNDFAKRLTLELSRLPVTSFLIVQGPSGLPYTQAMRAEGVLDAEAVSSAFLPRPLAPRQERRLRSLGWEPPDDEERKNWWHQLTLRERGGRVSAENLEACALVAGLMVGAFRDVYRIESPLELVYQASRTGPEGGPLALPGLGIPLAVPESEGRSASARAPRPSGSALENALAEARERGDQRGYLELLARATLYLPSPGDPGSAGHRFATAQFGDGTYVLAFTSPEAMDLSLQGQAVHHRQASLAELARRWPHPEWQLAINPGLPSASYLDAKALLEPEEPRRSAGRKAPEPTDVHVAGASTRGRARGAKPARGGSATGRRGSGAPERPAPPRGGTPAPSRASAAQQTPARSPGDVPARPASPSPSSAPVPSPAPAPSQAAPPQPRPEAPGARQAPPRQAPPAPETPAHGAPARETPPTRETRPARETVGDPRGVPAQRRGGAPTPASARETPSDPHGLPVMPANGRREAAATSPGPHPAPVSPPQASAPTTQRASTPVPPPAQQQAAPTAPQRSVPGDEPTPSPGARPTGTQGQRTQDAPVAGRRPAGTGDKRDGKSSQVVVMQKVLRPEHVHHYLEGGYDLVAGYVHRFQDVRELTTPASVIRCLGLVYEGSPFSSKTEELYVIRWPAVKPSLFRRPLGGIDEWSMGIIPGGWVIEKAPFPGSGYAPGEGPAIPEFKIESQRLPHGAELYRIAADGRETLVAGYDADLRRWTVRLPGAAGGRA</sequence>
<dbReference type="EMBL" id="VFPO01000001">
    <property type="protein sequence ID" value="TQM68101.1"/>
    <property type="molecule type" value="Genomic_DNA"/>
</dbReference>
<name>A0A543IC26_9ACTN</name>
<feature type="domain" description="TY-Chap N-terminal" evidence="3">
    <location>
        <begin position="1"/>
        <end position="125"/>
    </location>
</feature>
<dbReference type="OrthoDB" id="3295680at2"/>
<dbReference type="Pfam" id="PF22552">
    <property type="entry name" value="TY-Chap3"/>
    <property type="match status" value="1"/>
</dbReference>
<comment type="caution">
    <text evidence="4">The sequence shown here is derived from an EMBL/GenBank/DDBJ whole genome shotgun (WGS) entry which is preliminary data.</text>
</comment>
<feature type="region of interest" description="Disordered" evidence="1">
    <location>
        <begin position="281"/>
        <end position="562"/>
    </location>
</feature>
<dbReference type="InterPro" id="IPR009839">
    <property type="entry name" value="SseB_N"/>
</dbReference>
<gene>
    <name evidence="4" type="ORF">FHX41_1734</name>
</gene>